<dbReference type="Gene3D" id="3.40.50.300">
    <property type="entry name" value="P-loop containing nucleotide triphosphate hydrolases"/>
    <property type="match status" value="1"/>
</dbReference>
<organism evidence="1 2">
    <name type="scientific">Micromonospora noduli</name>
    <dbReference type="NCBI Taxonomy" id="709876"/>
    <lineage>
        <taxon>Bacteria</taxon>
        <taxon>Bacillati</taxon>
        <taxon>Actinomycetota</taxon>
        <taxon>Actinomycetes</taxon>
        <taxon>Micromonosporales</taxon>
        <taxon>Micromonosporaceae</taxon>
        <taxon>Micromonospora</taxon>
    </lineage>
</organism>
<dbReference type="EMBL" id="PYAA01000033">
    <property type="protein sequence ID" value="RAN96087.1"/>
    <property type="molecule type" value="Genomic_DNA"/>
</dbReference>
<evidence type="ECO:0000313" key="1">
    <source>
        <dbReference type="EMBL" id="RAN96087.1"/>
    </source>
</evidence>
<proteinExistence type="predicted"/>
<reference evidence="1 2" key="1">
    <citation type="submission" date="2018-03" db="EMBL/GenBank/DDBJ databases">
        <title>Defining the species Micromonospora saelicesensis and Micromonospora noduli under the framework of genomics.</title>
        <authorList>
            <person name="Riesco R."/>
            <person name="Trujillo M.E."/>
        </authorList>
    </citation>
    <scope>NUCLEOTIDE SEQUENCE [LARGE SCALE GENOMIC DNA]</scope>
    <source>
        <strain evidence="1 2">LAH08</strain>
    </source>
</reference>
<name>A0A328N262_9ACTN</name>
<dbReference type="AlphaFoldDB" id="A0A328N262"/>
<protein>
    <submittedName>
        <fullName evidence="1">Uridine kinase</fullName>
    </submittedName>
</protein>
<dbReference type="InterPro" id="IPR027417">
    <property type="entry name" value="P-loop_NTPase"/>
</dbReference>
<dbReference type="SUPFAM" id="SSF52540">
    <property type="entry name" value="P-loop containing nucleoside triphosphate hydrolases"/>
    <property type="match status" value="1"/>
</dbReference>
<comment type="caution">
    <text evidence="1">The sequence shown here is derived from an EMBL/GenBank/DDBJ whole genome shotgun (WGS) entry which is preliminary data.</text>
</comment>
<evidence type="ECO:0000313" key="2">
    <source>
        <dbReference type="Proteomes" id="UP000248966"/>
    </source>
</evidence>
<accession>A0A328N262</accession>
<dbReference type="RefSeq" id="WP_225855066.1">
    <property type="nucleotide sequence ID" value="NZ_PYAA01000033.1"/>
</dbReference>
<keyword evidence="1" id="KW-0418">Kinase</keyword>
<dbReference type="Proteomes" id="UP000248966">
    <property type="component" value="Unassembled WGS sequence"/>
</dbReference>
<keyword evidence="1" id="KW-0808">Transferase</keyword>
<gene>
    <name evidence="1" type="ORF">LAH08_04829</name>
</gene>
<dbReference type="GO" id="GO:0016301">
    <property type="term" value="F:kinase activity"/>
    <property type="evidence" value="ECO:0007669"/>
    <property type="project" value="UniProtKB-KW"/>
</dbReference>
<sequence length="226" mass="25161">MSVAREQLLDDVADMVPTFPAPQCVRVAVDGVDGVGKSTFAVELAALLSDRRRPVVHVSADGFHHRRAARHRRGRDSPEGFWLDSYDYGALVHNVLEPFGLGGSRRYRPAAHDLRSDEVLDLAWWTAAPGTVLIVDGLFLHRDELVEFWDFSVFLDAPFAITVARMARRDGSPPDPEHPSLGRYVGGQRLYFAACAPHERADVVIDNRDVTRPVLAKVNIGRRSSR</sequence>